<dbReference type="PANTHER" id="PTHR33795:SF1">
    <property type="entry name" value="INSERTION ELEMENT IS150 PROTEIN INSJ"/>
    <property type="match status" value="1"/>
</dbReference>
<comment type="caution">
    <text evidence="4">The sequence shown here is derived from an EMBL/GenBank/DDBJ whole genome shotgun (WGS) entry which is preliminary data.</text>
</comment>
<dbReference type="SUPFAM" id="SSF46689">
    <property type="entry name" value="Homeodomain-like"/>
    <property type="match status" value="1"/>
</dbReference>
<evidence type="ECO:0000313" key="4">
    <source>
        <dbReference type="EMBL" id="MED4128193.1"/>
    </source>
</evidence>
<feature type="domain" description="Insertion element IS150 protein InsJ-like helix-turn-helix" evidence="3">
    <location>
        <begin position="8"/>
        <end position="59"/>
    </location>
</feature>
<keyword evidence="5" id="KW-1185">Reference proteome</keyword>
<feature type="compositionally biased region" description="Basic residues" evidence="2">
    <location>
        <begin position="169"/>
        <end position="183"/>
    </location>
</feature>
<dbReference type="InterPro" id="IPR055247">
    <property type="entry name" value="InsJ-like_HTH"/>
</dbReference>
<organism evidence="4 5">
    <name type="scientific">Shouchella miscanthi</name>
    <dbReference type="NCBI Taxonomy" id="2598861"/>
    <lineage>
        <taxon>Bacteria</taxon>
        <taxon>Bacillati</taxon>
        <taxon>Bacillota</taxon>
        <taxon>Bacilli</taxon>
        <taxon>Bacillales</taxon>
        <taxon>Bacillaceae</taxon>
        <taxon>Shouchella</taxon>
    </lineage>
</organism>
<dbReference type="RefSeq" id="WP_328236980.1">
    <property type="nucleotide sequence ID" value="NZ_JAROAS010000014.1"/>
</dbReference>
<dbReference type="Pfam" id="PF13518">
    <property type="entry name" value="HTH_28"/>
    <property type="match status" value="2"/>
</dbReference>
<feature type="compositionally biased region" description="Basic and acidic residues" evidence="2">
    <location>
        <begin position="128"/>
        <end position="137"/>
    </location>
</feature>
<reference evidence="4 5" key="1">
    <citation type="submission" date="2023-03" db="EMBL/GenBank/DDBJ databases">
        <title>Bacillus Genome Sequencing.</title>
        <authorList>
            <person name="Dunlap C."/>
        </authorList>
    </citation>
    <scope>NUCLEOTIDE SEQUENCE [LARGE SCALE GENOMIC DNA]</scope>
    <source>
        <strain evidence="4 5">B-4107</strain>
    </source>
</reference>
<comment type="similarity">
    <text evidence="1">Belongs to the IS150/IS1296 orfA family.</text>
</comment>
<protein>
    <submittedName>
        <fullName evidence="4">Helix-turn-helix domain-containing protein</fullName>
    </submittedName>
</protein>
<dbReference type="Gene3D" id="1.10.10.10">
    <property type="entry name" value="Winged helix-like DNA-binding domain superfamily/Winged helix DNA-binding domain"/>
    <property type="match status" value="2"/>
</dbReference>
<proteinExistence type="inferred from homology"/>
<dbReference type="PANTHER" id="PTHR33795">
    <property type="entry name" value="INSERTION ELEMENT IS150 PROTEIN INSJ"/>
    <property type="match status" value="1"/>
</dbReference>
<evidence type="ECO:0000313" key="5">
    <source>
        <dbReference type="Proteomes" id="UP001341820"/>
    </source>
</evidence>
<sequence>MAKYSDEFKLKIIKEYVDGYLGYQLLAKKYNIPDTKIIRRWVRAFQAFGVDGIKRKRKKATYSVSFKLDVLHYMERTGASFQDTAIEFGLTNPPLISNWKKKYREKGVEGLNQPKGRPPMTKKKKQLVKKEESREKQLETEIEELRLEVAYLKKLNAFRENPDTFLEKHKQRWHSNSKKKDSH</sequence>
<dbReference type="InterPro" id="IPR052057">
    <property type="entry name" value="IS150/IS1296_orfA-like"/>
</dbReference>
<dbReference type="EMBL" id="JAROAS010000014">
    <property type="protein sequence ID" value="MED4128193.1"/>
    <property type="molecule type" value="Genomic_DNA"/>
</dbReference>
<feature type="region of interest" description="Disordered" evidence="2">
    <location>
        <begin position="163"/>
        <end position="183"/>
    </location>
</feature>
<accession>A0ABU6NJ14</accession>
<feature type="region of interest" description="Disordered" evidence="2">
    <location>
        <begin position="108"/>
        <end position="137"/>
    </location>
</feature>
<evidence type="ECO:0000259" key="3">
    <source>
        <dbReference type="Pfam" id="PF13518"/>
    </source>
</evidence>
<evidence type="ECO:0000256" key="2">
    <source>
        <dbReference type="SAM" id="MobiDB-lite"/>
    </source>
</evidence>
<gene>
    <name evidence="4" type="ORF">P5F74_08650</name>
</gene>
<dbReference type="InterPro" id="IPR010921">
    <property type="entry name" value="Trp_repressor/repl_initiator"/>
</dbReference>
<evidence type="ECO:0000256" key="1">
    <source>
        <dbReference type="ARBA" id="ARBA00038232"/>
    </source>
</evidence>
<dbReference type="InterPro" id="IPR036388">
    <property type="entry name" value="WH-like_DNA-bd_sf"/>
</dbReference>
<feature type="domain" description="Insertion element IS150 protein InsJ-like helix-turn-helix" evidence="3">
    <location>
        <begin position="66"/>
        <end position="118"/>
    </location>
</feature>
<name>A0ABU6NJ14_9BACI</name>
<dbReference type="SUPFAM" id="SSF48295">
    <property type="entry name" value="TrpR-like"/>
    <property type="match status" value="1"/>
</dbReference>
<dbReference type="InterPro" id="IPR009057">
    <property type="entry name" value="Homeodomain-like_sf"/>
</dbReference>
<dbReference type="Proteomes" id="UP001341820">
    <property type="component" value="Unassembled WGS sequence"/>
</dbReference>